<dbReference type="Proteomes" id="UP000678393">
    <property type="component" value="Unassembled WGS sequence"/>
</dbReference>
<evidence type="ECO:0000256" key="1">
    <source>
        <dbReference type="SAM" id="SignalP"/>
    </source>
</evidence>
<keyword evidence="3" id="KW-1185">Reference proteome</keyword>
<feature type="non-terminal residue" evidence="2">
    <location>
        <position position="65"/>
    </location>
</feature>
<sequence>SLRVSLSMLLPAGMLALADALATVRRVEKVLLLPEKSSLISRPSTASLSEEIAIKFSNYFASREK</sequence>
<evidence type="ECO:0000313" key="2">
    <source>
        <dbReference type="EMBL" id="CAG5119511.1"/>
    </source>
</evidence>
<evidence type="ECO:0000313" key="3">
    <source>
        <dbReference type="Proteomes" id="UP000678393"/>
    </source>
</evidence>
<gene>
    <name evidence="2" type="ORF">CUNI_LOCUS5069</name>
</gene>
<proteinExistence type="predicted"/>
<feature type="signal peptide" evidence="1">
    <location>
        <begin position="1"/>
        <end position="20"/>
    </location>
</feature>
<protein>
    <submittedName>
        <fullName evidence="2">Uncharacterized protein</fullName>
    </submittedName>
</protein>
<dbReference type="OrthoDB" id="10606356at2759"/>
<keyword evidence="1" id="KW-0732">Signal</keyword>
<reference evidence="2" key="1">
    <citation type="submission" date="2021-04" db="EMBL/GenBank/DDBJ databases">
        <authorList>
            <consortium name="Molecular Ecology Group"/>
        </authorList>
    </citation>
    <scope>NUCLEOTIDE SEQUENCE</scope>
</reference>
<dbReference type="EMBL" id="CAJHNH020000726">
    <property type="protein sequence ID" value="CAG5119511.1"/>
    <property type="molecule type" value="Genomic_DNA"/>
</dbReference>
<feature type="non-terminal residue" evidence="2">
    <location>
        <position position="1"/>
    </location>
</feature>
<dbReference type="AlphaFoldDB" id="A0A8S3YVY1"/>
<organism evidence="2 3">
    <name type="scientific">Candidula unifasciata</name>
    <dbReference type="NCBI Taxonomy" id="100452"/>
    <lineage>
        <taxon>Eukaryota</taxon>
        <taxon>Metazoa</taxon>
        <taxon>Spiralia</taxon>
        <taxon>Lophotrochozoa</taxon>
        <taxon>Mollusca</taxon>
        <taxon>Gastropoda</taxon>
        <taxon>Heterobranchia</taxon>
        <taxon>Euthyneura</taxon>
        <taxon>Panpulmonata</taxon>
        <taxon>Eupulmonata</taxon>
        <taxon>Stylommatophora</taxon>
        <taxon>Helicina</taxon>
        <taxon>Helicoidea</taxon>
        <taxon>Geomitridae</taxon>
        <taxon>Candidula</taxon>
    </lineage>
</organism>
<comment type="caution">
    <text evidence="2">The sequence shown here is derived from an EMBL/GenBank/DDBJ whole genome shotgun (WGS) entry which is preliminary data.</text>
</comment>
<accession>A0A8S3YVY1</accession>
<feature type="chain" id="PRO_5035852978" evidence="1">
    <location>
        <begin position="21"/>
        <end position="65"/>
    </location>
</feature>
<name>A0A8S3YVY1_9EUPU</name>